<sequence>MLRPAAILLTLLCAGPALAQRDSTARTIDIEQVEIAGVRPMKEIGVQRTVLDSAILRENISSSLADALSAGSTIFIKSYGRATLATASFRGTAPSHTQVTWNGMKMNSPMLGQVDFSLIPSYFVDDASIYHGASSVGITGGGLGGAITLGTKEPETPGFSMRYIQGIGSFTTFDEFLRLSYRGERWSSSTRVLVSTSENDFRYRNYDSKQFVTDANGQIVDDYYPLQRNRNGAFRDLHVLQELYYTSRQGDRLSFTAWYLDTDRGLALLSSDRNSTREKRNSQTERTLRAVAAWERLFGEVKTGVRAGYTYDDLRYLMESDPDGQGNFTPVTDARSRIHTFFARAEAEYAPNEKLMFSANVSAHQHRVHSGDLSLIDATSGRRADTLYRQQRFELSAFASAKWRPTPRLGIAADLRWELYGDRTTPLIPALFVDWLLSRRGNVILKASGARNYRYPTLNDLYFQPGGNPDLDPERGWTWDAGVESSLKSSRSSLRLSATAFDSHIDDWILWIATAKQGVYTPINIRRVHSYGVEGKLAASTVTSGGWRLVFDGNIAWTRSVNRGDKFSSADESVGKQLVYIPVWSGAFTARVLWRRWELSYKWQWYSERFTMSDNNLGVLGRVPPYIMNDISLEKSLPFRRLDLSIKGCIYNLFNEEYQSVLGRPMPRLNAAVFIGITPKFGKR</sequence>
<evidence type="ECO:0000259" key="13">
    <source>
        <dbReference type="Pfam" id="PF00593"/>
    </source>
</evidence>
<evidence type="ECO:0000256" key="6">
    <source>
        <dbReference type="ARBA" id="ARBA00023077"/>
    </source>
</evidence>
<dbReference type="GO" id="GO:0015344">
    <property type="term" value="F:siderophore uptake transmembrane transporter activity"/>
    <property type="evidence" value="ECO:0007669"/>
    <property type="project" value="TreeGrafter"/>
</dbReference>
<keyword evidence="6 11" id="KW-0798">TonB box</keyword>
<keyword evidence="4 10" id="KW-0812">Transmembrane</keyword>
<proteinExistence type="inferred from homology"/>
<keyword evidence="5 12" id="KW-0732">Signal</keyword>
<evidence type="ECO:0000256" key="10">
    <source>
        <dbReference type="PROSITE-ProRule" id="PRU01360"/>
    </source>
</evidence>
<dbReference type="PANTHER" id="PTHR30069:SF29">
    <property type="entry name" value="HEMOGLOBIN AND HEMOGLOBIN-HAPTOGLOBIN-BINDING PROTEIN 1-RELATED"/>
    <property type="match status" value="1"/>
</dbReference>
<keyword evidence="7 10" id="KW-0472">Membrane</keyword>
<dbReference type="InterPro" id="IPR036942">
    <property type="entry name" value="Beta-barrel_TonB_sf"/>
</dbReference>
<dbReference type="InterPro" id="IPR012910">
    <property type="entry name" value="Plug_dom"/>
</dbReference>
<dbReference type="Pfam" id="PF07715">
    <property type="entry name" value="Plug"/>
    <property type="match status" value="1"/>
</dbReference>
<dbReference type="AlphaFoldDB" id="A0A9D1Z144"/>
<evidence type="ECO:0000256" key="7">
    <source>
        <dbReference type="ARBA" id="ARBA00023136"/>
    </source>
</evidence>
<gene>
    <name evidence="15" type="ORF">H9828_05865</name>
</gene>
<evidence type="ECO:0000256" key="3">
    <source>
        <dbReference type="ARBA" id="ARBA00022452"/>
    </source>
</evidence>
<dbReference type="EMBL" id="DXDA01000050">
    <property type="protein sequence ID" value="HIY68922.1"/>
    <property type="molecule type" value="Genomic_DNA"/>
</dbReference>
<evidence type="ECO:0000313" key="16">
    <source>
        <dbReference type="Proteomes" id="UP000886844"/>
    </source>
</evidence>
<evidence type="ECO:0000256" key="11">
    <source>
        <dbReference type="RuleBase" id="RU003357"/>
    </source>
</evidence>
<dbReference type="GO" id="GO:0009279">
    <property type="term" value="C:cell outer membrane"/>
    <property type="evidence" value="ECO:0007669"/>
    <property type="project" value="UniProtKB-SubCell"/>
</dbReference>
<evidence type="ECO:0000256" key="5">
    <source>
        <dbReference type="ARBA" id="ARBA00022729"/>
    </source>
</evidence>
<evidence type="ECO:0000256" key="12">
    <source>
        <dbReference type="SAM" id="SignalP"/>
    </source>
</evidence>
<feature type="domain" description="TonB-dependent receptor-like beta-barrel" evidence="13">
    <location>
        <begin position="173"/>
        <end position="642"/>
    </location>
</feature>
<dbReference type="Gene3D" id="2.40.170.20">
    <property type="entry name" value="TonB-dependent receptor, beta-barrel domain"/>
    <property type="match status" value="1"/>
</dbReference>
<reference evidence="15" key="2">
    <citation type="submission" date="2021-04" db="EMBL/GenBank/DDBJ databases">
        <authorList>
            <person name="Gilroy R."/>
        </authorList>
    </citation>
    <scope>NUCLEOTIDE SEQUENCE</scope>
    <source>
        <strain evidence="15">5134</strain>
    </source>
</reference>
<dbReference type="PROSITE" id="PS52016">
    <property type="entry name" value="TONB_DEPENDENT_REC_3"/>
    <property type="match status" value="1"/>
</dbReference>
<reference evidence="15" key="1">
    <citation type="journal article" date="2021" name="PeerJ">
        <title>Extensive microbial diversity within the chicken gut microbiome revealed by metagenomics and culture.</title>
        <authorList>
            <person name="Gilroy R."/>
            <person name="Ravi A."/>
            <person name="Getino M."/>
            <person name="Pursley I."/>
            <person name="Horton D.L."/>
            <person name="Alikhan N.F."/>
            <person name="Baker D."/>
            <person name="Gharbi K."/>
            <person name="Hall N."/>
            <person name="Watson M."/>
            <person name="Adriaenssens E.M."/>
            <person name="Foster-Nyarko E."/>
            <person name="Jarju S."/>
            <person name="Secka A."/>
            <person name="Antonio M."/>
            <person name="Oren A."/>
            <person name="Chaudhuri R.R."/>
            <person name="La Ragione R."/>
            <person name="Hildebrand F."/>
            <person name="Pallen M.J."/>
        </authorList>
    </citation>
    <scope>NUCLEOTIDE SEQUENCE</scope>
    <source>
        <strain evidence="15">5134</strain>
    </source>
</reference>
<dbReference type="Gene3D" id="2.170.130.10">
    <property type="entry name" value="TonB-dependent receptor, plug domain"/>
    <property type="match status" value="1"/>
</dbReference>
<dbReference type="GO" id="GO:0044718">
    <property type="term" value="P:siderophore transmembrane transport"/>
    <property type="evidence" value="ECO:0007669"/>
    <property type="project" value="TreeGrafter"/>
</dbReference>
<feature type="chain" id="PRO_5039380314" evidence="12">
    <location>
        <begin position="20"/>
        <end position="684"/>
    </location>
</feature>
<accession>A0A9D1Z144</accession>
<dbReference type="InterPro" id="IPR039426">
    <property type="entry name" value="TonB-dep_rcpt-like"/>
</dbReference>
<evidence type="ECO:0000259" key="14">
    <source>
        <dbReference type="Pfam" id="PF07715"/>
    </source>
</evidence>
<organism evidence="15 16">
    <name type="scientific">Candidatus Alistipes intestinigallinarum</name>
    <dbReference type="NCBI Taxonomy" id="2838440"/>
    <lineage>
        <taxon>Bacteria</taxon>
        <taxon>Pseudomonadati</taxon>
        <taxon>Bacteroidota</taxon>
        <taxon>Bacteroidia</taxon>
        <taxon>Bacteroidales</taxon>
        <taxon>Rikenellaceae</taxon>
        <taxon>Alistipes</taxon>
    </lineage>
</organism>
<feature type="signal peptide" evidence="12">
    <location>
        <begin position="1"/>
        <end position="19"/>
    </location>
</feature>
<comment type="subcellular location">
    <subcellularLocation>
        <location evidence="1 10">Cell outer membrane</location>
        <topology evidence="1 10">Multi-pass membrane protein</topology>
    </subcellularLocation>
</comment>
<dbReference type="SUPFAM" id="SSF56935">
    <property type="entry name" value="Porins"/>
    <property type="match status" value="1"/>
</dbReference>
<name>A0A9D1Z144_9BACT</name>
<evidence type="ECO:0000256" key="9">
    <source>
        <dbReference type="ARBA" id="ARBA00023237"/>
    </source>
</evidence>
<keyword evidence="3 10" id="KW-1134">Transmembrane beta strand</keyword>
<dbReference type="Pfam" id="PF00593">
    <property type="entry name" value="TonB_dep_Rec_b-barrel"/>
    <property type="match status" value="1"/>
</dbReference>
<keyword evidence="8 15" id="KW-0675">Receptor</keyword>
<dbReference type="InterPro" id="IPR000531">
    <property type="entry name" value="Beta-barrel_TonB"/>
</dbReference>
<dbReference type="Proteomes" id="UP000886844">
    <property type="component" value="Unassembled WGS sequence"/>
</dbReference>
<protein>
    <submittedName>
        <fullName evidence="15">TonB-dependent receptor</fullName>
    </submittedName>
</protein>
<evidence type="ECO:0000256" key="2">
    <source>
        <dbReference type="ARBA" id="ARBA00022448"/>
    </source>
</evidence>
<evidence type="ECO:0000256" key="8">
    <source>
        <dbReference type="ARBA" id="ARBA00023170"/>
    </source>
</evidence>
<dbReference type="InterPro" id="IPR037066">
    <property type="entry name" value="Plug_dom_sf"/>
</dbReference>
<dbReference type="PANTHER" id="PTHR30069">
    <property type="entry name" value="TONB-DEPENDENT OUTER MEMBRANE RECEPTOR"/>
    <property type="match status" value="1"/>
</dbReference>
<feature type="domain" description="TonB-dependent receptor plug" evidence="14">
    <location>
        <begin position="42"/>
        <end position="146"/>
    </location>
</feature>
<keyword evidence="2 10" id="KW-0813">Transport</keyword>
<evidence type="ECO:0000313" key="15">
    <source>
        <dbReference type="EMBL" id="HIY68922.1"/>
    </source>
</evidence>
<keyword evidence="9 10" id="KW-0998">Cell outer membrane</keyword>
<evidence type="ECO:0000256" key="4">
    <source>
        <dbReference type="ARBA" id="ARBA00022692"/>
    </source>
</evidence>
<evidence type="ECO:0000256" key="1">
    <source>
        <dbReference type="ARBA" id="ARBA00004571"/>
    </source>
</evidence>
<comment type="similarity">
    <text evidence="10 11">Belongs to the TonB-dependent receptor family.</text>
</comment>
<comment type="caution">
    <text evidence="15">The sequence shown here is derived from an EMBL/GenBank/DDBJ whole genome shotgun (WGS) entry which is preliminary data.</text>
</comment>